<organism evidence="1 2">
    <name type="scientific">Hymenolepis diminuta</name>
    <name type="common">Rat tapeworm</name>
    <dbReference type="NCBI Taxonomy" id="6216"/>
    <lineage>
        <taxon>Eukaryota</taxon>
        <taxon>Metazoa</taxon>
        <taxon>Spiralia</taxon>
        <taxon>Lophotrochozoa</taxon>
        <taxon>Platyhelminthes</taxon>
        <taxon>Cestoda</taxon>
        <taxon>Eucestoda</taxon>
        <taxon>Cyclophyllidea</taxon>
        <taxon>Hymenolepididae</taxon>
        <taxon>Hymenolepis</taxon>
    </lineage>
</organism>
<dbReference type="Proteomes" id="UP000321570">
    <property type="component" value="Unassembled WGS sequence"/>
</dbReference>
<accession>A0A564YCJ2</accession>
<sequence>DVIQKPSQNPYDDLKAAILQHTQPSAAERVEKLLQQGWTGDLKPTALLNRMKLLAPGESFDTDFWKLLYFRKLPSNIQPILANALKREPIESLADMADNIIETVGPPRIEEIPHTSHLIPTKSELPAAWEERILKLEAKIGALTLQRSQLRSRSFNRRRVSHSRHAPRSRRHENKRNNICWYHLTYDASAHHCLPPCQFQAHSGNEPAQQ</sequence>
<dbReference type="PANTHER" id="PTHR33327:SF3">
    <property type="entry name" value="RNA-DIRECTED DNA POLYMERASE"/>
    <property type="match status" value="1"/>
</dbReference>
<name>A0A564YCJ2_HYMDI</name>
<reference evidence="1 2" key="1">
    <citation type="submission" date="2019-07" db="EMBL/GenBank/DDBJ databases">
        <authorList>
            <person name="Jastrzebski P J."/>
            <person name="Paukszto L."/>
            <person name="Jastrzebski P J."/>
        </authorList>
    </citation>
    <scope>NUCLEOTIDE SEQUENCE [LARGE SCALE GENOMIC DNA]</scope>
    <source>
        <strain evidence="1 2">WMS-il1</strain>
    </source>
</reference>
<keyword evidence="2" id="KW-1185">Reference proteome</keyword>
<dbReference type="EMBL" id="CABIJS010000155">
    <property type="protein sequence ID" value="VUZ44950.1"/>
    <property type="molecule type" value="Genomic_DNA"/>
</dbReference>
<dbReference type="PANTHER" id="PTHR33327">
    <property type="entry name" value="ENDONUCLEASE"/>
    <property type="match status" value="1"/>
</dbReference>
<dbReference type="AlphaFoldDB" id="A0A564YCJ2"/>
<evidence type="ECO:0000313" key="1">
    <source>
        <dbReference type="EMBL" id="VUZ44950.1"/>
    </source>
</evidence>
<evidence type="ECO:0000313" key="2">
    <source>
        <dbReference type="Proteomes" id="UP000321570"/>
    </source>
</evidence>
<feature type="non-terminal residue" evidence="1">
    <location>
        <position position="1"/>
    </location>
</feature>
<gene>
    <name evidence="1" type="ORF">WMSIL1_LOCUS5049</name>
</gene>
<protein>
    <submittedName>
        <fullName evidence="1">Uncharacterized protein</fullName>
    </submittedName>
</protein>
<proteinExistence type="predicted"/>